<dbReference type="GO" id="GO:0003677">
    <property type="term" value="F:DNA binding"/>
    <property type="evidence" value="ECO:0007669"/>
    <property type="project" value="UniProtKB-KW"/>
</dbReference>
<gene>
    <name evidence="6" type="ORF">AAJ76_4700019499</name>
</gene>
<dbReference type="Proteomes" id="UP000034350">
    <property type="component" value="Unassembled WGS sequence"/>
</dbReference>
<protein>
    <submittedName>
        <fullName evidence="6">Abc-type multidrug transport atpase and permease component</fullName>
    </submittedName>
</protein>
<evidence type="ECO:0000256" key="1">
    <source>
        <dbReference type="ARBA" id="ARBA00004123"/>
    </source>
</evidence>
<proteinExistence type="predicted"/>
<keyword evidence="2" id="KW-0805">Transcription regulation</keyword>
<name>A0A0F9ZAA5_9MICR</name>
<dbReference type="OrthoDB" id="76676at2759"/>
<evidence type="ECO:0000313" key="6">
    <source>
        <dbReference type="EMBL" id="KKO74754.1"/>
    </source>
</evidence>
<dbReference type="EMBL" id="JPQZ01000047">
    <property type="protein sequence ID" value="KKO74754.1"/>
    <property type="molecule type" value="Genomic_DNA"/>
</dbReference>
<evidence type="ECO:0000313" key="7">
    <source>
        <dbReference type="Proteomes" id="UP000034350"/>
    </source>
</evidence>
<dbReference type="InterPro" id="IPR011039">
    <property type="entry name" value="TFIIF_interaction"/>
</dbReference>
<dbReference type="RefSeq" id="XP_024330496.1">
    <property type="nucleotide sequence ID" value="XM_024475725.1"/>
</dbReference>
<evidence type="ECO:0000256" key="3">
    <source>
        <dbReference type="ARBA" id="ARBA00023125"/>
    </source>
</evidence>
<dbReference type="SUPFAM" id="SSF50916">
    <property type="entry name" value="Rap30/74 interaction domains"/>
    <property type="match status" value="1"/>
</dbReference>
<dbReference type="AlphaFoldDB" id="A0A0F9ZAA5"/>
<dbReference type="VEuPathDB" id="MicrosporidiaDB:NCER_100669"/>
<dbReference type="VEuPathDB" id="MicrosporidiaDB:G9O61_00g011200"/>
<keyword evidence="7" id="KW-1185">Reference proteome</keyword>
<dbReference type="GeneID" id="36320672"/>
<comment type="subcellular location">
    <subcellularLocation>
        <location evidence="1">Nucleus</location>
    </subcellularLocation>
</comment>
<evidence type="ECO:0000256" key="2">
    <source>
        <dbReference type="ARBA" id="ARBA00023015"/>
    </source>
</evidence>
<dbReference type="OMA" id="RFIKERC"/>
<keyword evidence="4" id="KW-0804">Transcription</keyword>
<keyword evidence="5" id="KW-0539">Nucleus</keyword>
<reference evidence="6 7" key="1">
    <citation type="journal article" date="2015" name="Environ. Microbiol.">
        <title>Genome analyses suggest the presence of polyploidy and recent human-driven expansions in eight global populations of the honeybee pathogen Nosema ceranae.</title>
        <authorList>
            <person name="Pelin A."/>
            <person name="Selman M."/>
            <person name="Aris-Brosou S."/>
            <person name="Farinelli L."/>
            <person name="Corradi N."/>
        </authorList>
    </citation>
    <scope>NUCLEOTIDE SEQUENCE [LARGE SCALE GENOMIC DNA]</scope>
    <source>
        <strain evidence="6 7">PA08 1199</strain>
    </source>
</reference>
<dbReference type="GO" id="GO:0005634">
    <property type="term" value="C:nucleus"/>
    <property type="evidence" value="ECO:0007669"/>
    <property type="project" value="UniProtKB-SubCell"/>
</dbReference>
<comment type="caution">
    <text evidence="6">The sequence shown here is derived from an EMBL/GenBank/DDBJ whole genome shotgun (WGS) entry which is preliminary data.</text>
</comment>
<evidence type="ECO:0000256" key="5">
    <source>
        <dbReference type="ARBA" id="ARBA00023242"/>
    </source>
</evidence>
<dbReference type="VEuPathDB" id="MicrosporidiaDB:AAJ76_4700019499"/>
<keyword evidence="3" id="KW-0238">DNA-binding</keyword>
<sequence length="282" mass="33069">MSKFKLVYLPQDGKKNCIFTNINLKKLSSPITISREKPLEEDVVFNARKRSEVVEYEAEEYLKLKKKESCPILVEDADSLSFLGKLQDLGSNSSCYFTFIREGNTVYITPINKWYRFTQKIPLKESVNEDEITKVISEKVIHDGSNESDREEIDFDDQFQDDDGEEYNFEVQKQKKLTTEGKKLRNLVDNLEKGEDEAYEEHVKEDVIKIETKQRVKNVLTDEKIRECFVTPLMSVKELIRKLKTSFHLDNDEKILLKKFINESCVFEIDKLTGEKQLKLKR</sequence>
<accession>A0A0F9ZAA5</accession>
<organism evidence="6 7">
    <name type="scientific">Vairimorpha ceranae</name>
    <dbReference type="NCBI Taxonomy" id="40302"/>
    <lineage>
        <taxon>Eukaryota</taxon>
        <taxon>Fungi</taxon>
        <taxon>Fungi incertae sedis</taxon>
        <taxon>Microsporidia</taxon>
        <taxon>Nosematidae</taxon>
        <taxon>Vairimorpha</taxon>
    </lineage>
</organism>
<dbReference type="GO" id="GO:0006367">
    <property type="term" value="P:transcription initiation at RNA polymerase II promoter"/>
    <property type="evidence" value="ECO:0007669"/>
    <property type="project" value="InterPro"/>
</dbReference>
<evidence type="ECO:0000256" key="4">
    <source>
        <dbReference type="ARBA" id="ARBA00023163"/>
    </source>
</evidence>